<dbReference type="Proteomes" id="UP000775213">
    <property type="component" value="Unassembled WGS sequence"/>
</dbReference>
<proteinExistence type="predicted"/>
<sequence>MEGAVPYVLQVMLTVLPGPIDYYYAYIMPCWVPISMEFIGNNVYEKTDNPSFVLKMDGVAASDWHVRSPVS</sequence>
<evidence type="ECO:0000313" key="1">
    <source>
        <dbReference type="EMBL" id="KAH0470506.1"/>
    </source>
</evidence>
<organism evidence="2 3">
    <name type="scientific">Dendrobium chrysotoxum</name>
    <name type="common">Orchid</name>
    <dbReference type="NCBI Taxonomy" id="161865"/>
    <lineage>
        <taxon>Eukaryota</taxon>
        <taxon>Viridiplantae</taxon>
        <taxon>Streptophyta</taxon>
        <taxon>Embryophyta</taxon>
        <taxon>Tracheophyta</taxon>
        <taxon>Spermatophyta</taxon>
        <taxon>Magnoliopsida</taxon>
        <taxon>Liliopsida</taxon>
        <taxon>Asparagales</taxon>
        <taxon>Orchidaceae</taxon>
        <taxon>Epidendroideae</taxon>
        <taxon>Malaxideae</taxon>
        <taxon>Dendrobiinae</taxon>
        <taxon>Dendrobium</taxon>
    </lineage>
</organism>
<reference evidence="2 3" key="1">
    <citation type="journal article" date="2021" name="Hortic Res">
        <title>Chromosome-scale assembly of the Dendrobium chrysotoxum genome enhances the understanding of orchid evolution.</title>
        <authorList>
            <person name="Zhang Y."/>
            <person name="Zhang G.Q."/>
            <person name="Zhang D."/>
            <person name="Liu X.D."/>
            <person name="Xu X.Y."/>
            <person name="Sun W.H."/>
            <person name="Yu X."/>
            <person name="Zhu X."/>
            <person name="Wang Z.W."/>
            <person name="Zhao X."/>
            <person name="Zhong W.Y."/>
            <person name="Chen H."/>
            <person name="Yin W.L."/>
            <person name="Huang T."/>
            <person name="Niu S.C."/>
            <person name="Liu Z.J."/>
        </authorList>
    </citation>
    <scope>NUCLEOTIDE SEQUENCE [LARGE SCALE GENOMIC DNA]</scope>
    <source>
        <strain evidence="2">Lindl</strain>
    </source>
</reference>
<dbReference type="EMBL" id="JAGFBR010000001">
    <property type="protein sequence ID" value="KAH0470506.1"/>
    <property type="molecule type" value="Genomic_DNA"/>
</dbReference>
<dbReference type="EMBL" id="JAGFBR010000001">
    <property type="protein sequence ID" value="KAH0471024.1"/>
    <property type="molecule type" value="Genomic_DNA"/>
</dbReference>
<dbReference type="AlphaFoldDB" id="A0AAV7HS23"/>
<evidence type="ECO:0000313" key="3">
    <source>
        <dbReference type="Proteomes" id="UP000775213"/>
    </source>
</evidence>
<gene>
    <name evidence="1" type="ORF">IEQ34_000229</name>
    <name evidence="2" type="ORF">IEQ34_000747</name>
</gene>
<name>A0AAV7HS23_DENCH</name>
<evidence type="ECO:0000313" key="2">
    <source>
        <dbReference type="EMBL" id="KAH0471024.1"/>
    </source>
</evidence>
<reference evidence="2" key="2">
    <citation type="submission" date="2021-03" db="EMBL/GenBank/DDBJ databases">
        <authorList>
            <person name="Zhang Y."/>
            <person name="Zhang G.-Q."/>
            <person name="Huang T."/>
            <person name="Niu S.-C."/>
            <person name="Liu Z.-J."/>
        </authorList>
    </citation>
    <scope>NUCLEOTIDE SEQUENCE</scope>
    <source>
        <strain evidence="2">Lindl</strain>
        <tissue evidence="2">Fresh leaves</tissue>
    </source>
</reference>
<accession>A0AAV7HS23</accession>
<comment type="caution">
    <text evidence="2">The sequence shown here is derived from an EMBL/GenBank/DDBJ whole genome shotgun (WGS) entry which is preliminary data.</text>
</comment>
<protein>
    <submittedName>
        <fullName evidence="2">Uncharacterized protein</fullName>
    </submittedName>
</protein>
<keyword evidence="3" id="KW-1185">Reference proteome</keyword>